<evidence type="ECO:0000313" key="2">
    <source>
        <dbReference type="EMBL" id="ADY55117.1"/>
    </source>
</evidence>
<dbReference type="Proteomes" id="UP000007488">
    <property type="component" value="Chromosome"/>
</dbReference>
<evidence type="ECO:0000256" key="1">
    <source>
        <dbReference type="SAM" id="Coils"/>
    </source>
</evidence>
<feature type="coiled-coil region" evidence="1">
    <location>
        <begin position="15"/>
        <end position="42"/>
    </location>
</feature>
<keyword evidence="1" id="KW-0175">Coiled coil</keyword>
<dbReference type="EMBL" id="CP002547">
    <property type="protein sequence ID" value="ADY55117.1"/>
    <property type="molecule type" value="Genomic_DNA"/>
</dbReference>
<proteinExistence type="predicted"/>
<reference evidence="3" key="2">
    <citation type="submission" date="2011-02" db="EMBL/GenBank/DDBJ databases">
        <title>The complete genome of Syntrophobotulus glycolicus DSM 8271.</title>
        <authorList>
            <person name="Lucas S."/>
            <person name="Copeland A."/>
            <person name="Lapidus A."/>
            <person name="Bruce D."/>
            <person name="Goodwin L."/>
            <person name="Pitluck S."/>
            <person name="Kyrpides N."/>
            <person name="Mavromatis K."/>
            <person name="Pagani I."/>
            <person name="Ivanova N."/>
            <person name="Mikhailova N."/>
            <person name="Chertkov O."/>
            <person name="Held B."/>
            <person name="Detter J.C."/>
            <person name="Tapia R."/>
            <person name="Han C."/>
            <person name="Land M."/>
            <person name="Hauser L."/>
            <person name="Markowitz V."/>
            <person name="Cheng J.-F."/>
            <person name="Hugenholtz P."/>
            <person name="Woyke T."/>
            <person name="Wu D."/>
            <person name="Spring S."/>
            <person name="Schroeder M."/>
            <person name="Brambilla E."/>
            <person name="Klenk H.-P."/>
            <person name="Eisen J.A."/>
        </authorList>
    </citation>
    <scope>NUCLEOTIDE SEQUENCE [LARGE SCALE GENOMIC DNA]</scope>
    <source>
        <strain evidence="3">DSM 8271 / FlGlyR</strain>
    </source>
</reference>
<dbReference type="KEGG" id="sgy:Sgly_0760"/>
<accession>F0T0Q2</accession>
<dbReference type="RefSeq" id="WP_013623988.1">
    <property type="nucleotide sequence ID" value="NC_015172.1"/>
</dbReference>
<sequence>MTEDQKKIKTMVDEIAKWSKLADDCKQQLERLKGEFQKLGAAELENTKLKQVEFWGNGAAKVVVTQSETVKVFSHTFLLQTLDQLLKDFSKEKVTYEYTEPFKRILSSVCQGNYSEGSLDDVISQITGDDKTRKALKKKLKGNWEKDIQVLLSLTEMTEQEAKHYAYFVQEIINWEKIVHLLESAGHHKDTQNFDVALNAIKHAVIVEEGVKVGIETGEVA</sequence>
<organism evidence="2 3">
    <name type="scientific">Syntrophobotulus glycolicus (strain DSM 8271 / FlGlyR)</name>
    <dbReference type="NCBI Taxonomy" id="645991"/>
    <lineage>
        <taxon>Bacteria</taxon>
        <taxon>Bacillati</taxon>
        <taxon>Bacillota</taxon>
        <taxon>Clostridia</taxon>
        <taxon>Eubacteriales</taxon>
        <taxon>Desulfitobacteriaceae</taxon>
        <taxon>Syntrophobotulus</taxon>
    </lineage>
</organism>
<dbReference type="OrthoDB" id="1955959at2"/>
<dbReference type="HOGENOM" id="CLU_108954_0_0_9"/>
<dbReference type="AlphaFoldDB" id="F0T0Q2"/>
<gene>
    <name evidence="2" type="ordered locus">Sgly_0760</name>
</gene>
<reference evidence="2 3" key="1">
    <citation type="journal article" date="2011" name="Stand. Genomic Sci.">
        <title>Complete genome sequence of Syntrophobotulus glycolicus type strain (FlGlyR).</title>
        <authorList>
            <person name="Han C."/>
            <person name="Mwirichia R."/>
            <person name="Chertkov O."/>
            <person name="Held B."/>
            <person name="Lapidus A."/>
            <person name="Nolan M."/>
            <person name="Lucas S."/>
            <person name="Hammon N."/>
            <person name="Deshpande S."/>
            <person name="Cheng J.F."/>
            <person name="Tapia R."/>
            <person name="Goodwin L."/>
            <person name="Pitluck S."/>
            <person name="Huntemann M."/>
            <person name="Liolios K."/>
            <person name="Ivanova N."/>
            <person name="Pagani I."/>
            <person name="Mavromatis K."/>
            <person name="Ovchinikova G."/>
            <person name="Pati A."/>
            <person name="Chen A."/>
            <person name="Palaniappan K."/>
            <person name="Land M."/>
            <person name="Hauser L."/>
            <person name="Brambilla E.M."/>
            <person name="Rohde M."/>
            <person name="Spring S."/>
            <person name="Sikorski J."/>
            <person name="Goker M."/>
            <person name="Woyke T."/>
            <person name="Bristow J."/>
            <person name="Eisen J.A."/>
            <person name="Markowitz V."/>
            <person name="Hugenholtz P."/>
            <person name="Kyrpides N.C."/>
            <person name="Klenk H.P."/>
            <person name="Detter J.C."/>
        </authorList>
    </citation>
    <scope>NUCLEOTIDE SEQUENCE [LARGE SCALE GENOMIC DNA]</scope>
    <source>
        <strain evidence="3">DSM 8271 / FlGlyR</strain>
    </source>
</reference>
<keyword evidence="3" id="KW-1185">Reference proteome</keyword>
<name>F0T0Q2_SYNGF</name>
<evidence type="ECO:0000313" key="3">
    <source>
        <dbReference type="Proteomes" id="UP000007488"/>
    </source>
</evidence>
<protein>
    <submittedName>
        <fullName evidence="2">Uncharacterized protein</fullName>
    </submittedName>
</protein>
<dbReference type="eggNOG" id="ENOG5032SF2">
    <property type="taxonomic scope" value="Bacteria"/>
</dbReference>
<dbReference type="STRING" id="645991.Sgly_0760"/>